<dbReference type="KEGG" id="broo:brsh051_27110"/>
<gene>
    <name evidence="5" type="ORF">brsh051_27110</name>
</gene>
<evidence type="ECO:0000256" key="1">
    <source>
        <dbReference type="ARBA" id="ARBA00009156"/>
    </source>
</evidence>
<dbReference type="EMBL" id="AP028056">
    <property type="protein sequence ID" value="BEH03430.1"/>
    <property type="molecule type" value="Genomic_DNA"/>
</dbReference>
<dbReference type="InterPro" id="IPR050406">
    <property type="entry name" value="FGGY_Carb_Kinase"/>
</dbReference>
<feature type="domain" description="Carbohydrate kinase FGGY N-terminal" evidence="4">
    <location>
        <begin position="2"/>
        <end position="246"/>
    </location>
</feature>
<dbReference type="Pfam" id="PF00370">
    <property type="entry name" value="FGGY_N"/>
    <property type="match status" value="1"/>
</dbReference>
<evidence type="ECO:0000256" key="2">
    <source>
        <dbReference type="ARBA" id="ARBA00022679"/>
    </source>
</evidence>
<dbReference type="RefSeq" id="WP_286265917.1">
    <property type="nucleotide sequence ID" value="NZ_AP028056.1"/>
</dbReference>
<dbReference type="SUPFAM" id="SSF53067">
    <property type="entry name" value="Actin-like ATPase domain"/>
    <property type="match status" value="2"/>
</dbReference>
<dbReference type="AlphaFoldDB" id="A0AAN0K7Y3"/>
<comment type="similarity">
    <text evidence="1">Belongs to the FGGY kinase family.</text>
</comment>
<proteinExistence type="inferred from homology"/>
<evidence type="ECO:0000313" key="5">
    <source>
        <dbReference type="EMBL" id="BEH03430.1"/>
    </source>
</evidence>
<evidence type="ECO:0000259" key="4">
    <source>
        <dbReference type="Pfam" id="PF00370"/>
    </source>
</evidence>
<dbReference type="PANTHER" id="PTHR43095">
    <property type="entry name" value="SUGAR KINASE"/>
    <property type="match status" value="1"/>
</dbReference>
<dbReference type="Proteomes" id="UP001431656">
    <property type="component" value="Chromosome"/>
</dbReference>
<dbReference type="CDD" id="cd00366">
    <property type="entry name" value="ASKHA_NBD_FGGY"/>
    <property type="match status" value="1"/>
</dbReference>
<evidence type="ECO:0000256" key="3">
    <source>
        <dbReference type="ARBA" id="ARBA00022777"/>
    </source>
</evidence>
<dbReference type="InterPro" id="IPR000577">
    <property type="entry name" value="Carb_kinase_FGGY"/>
</dbReference>
<evidence type="ECO:0000313" key="6">
    <source>
        <dbReference type="Proteomes" id="UP001431656"/>
    </source>
</evidence>
<protein>
    <recommendedName>
        <fullName evidence="4">Carbohydrate kinase FGGY N-terminal domain-containing protein</fullName>
    </recommendedName>
</protein>
<sequence>MYYLSIDFGTSAVKMEILDDDLRVLASEKQDYPYILLPGEKVEIDPEVLFDATSQAAKRLPAELREQIGVLCYDTFSPSPVFIAEDGTLAYPNIITHMDRRSRSITDYINEKVGKDRYLSIAGIYPFAGGAGIMTVLWMQQNEPEVLERTHRIGHLPTYVHHRLTGEWMVDLVNASMLGLYETTTQGGWSAELLDAFDLKHEWFSEIRNPGELLGALLPAPAKQLGIPAGIPVAVGTNDMAAAQMGAHNDRAGRIMNTAGSSDMVSVLIDKPVTNPGYYLRNSALPGIWQIYATTAGGFGIDWFYEQFCREMTREQFNTEYLPSCIDRYTTDGEVTFDPYLTGDRQSLDKRTAAWHGLTLAATRDEMLATMLKSMNKVLYDVVRLAADVVPMDSVIKLTGGLSTPAFIKLKEQQFPGFSFEVVDNCSVLGNVELARHYNGELRV</sequence>
<reference evidence="5" key="1">
    <citation type="journal article" date="2024" name="Int. J. Syst. Evol. Microbiol.">
        <title>Brooklawnia propionicigenes sp. nov., a facultatively anaerobic, propionate-producing bacterium isolated from a methanogenic reactor treating waste from cattle farms.</title>
        <authorList>
            <person name="Akita Y."/>
            <person name="Ueki A."/>
            <person name="Tonouchi A."/>
            <person name="Sugawara Y."/>
            <person name="Honma S."/>
            <person name="Kaku N."/>
            <person name="Ueki K."/>
        </authorList>
    </citation>
    <scope>NUCLEOTIDE SEQUENCE</scope>
    <source>
        <strain evidence="5">SH051</strain>
    </source>
</reference>
<dbReference type="InterPro" id="IPR018484">
    <property type="entry name" value="FGGY_N"/>
</dbReference>
<keyword evidence="3" id="KW-0418">Kinase</keyword>
<organism evidence="5 6">
    <name type="scientific">Brooklawnia propionicigenes</name>
    <dbReference type="NCBI Taxonomy" id="3041175"/>
    <lineage>
        <taxon>Bacteria</taxon>
        <taxon>Bacillati</taxon>
        <taxon>Actinomycetota</taxon>
        <taxon>Actinomycetes</taxon>
        <taxon>Propionibacteriales</taxon>
        <taxon>Propionibacteriaceae</taxon>
        <taxon>Brooklawnia</taxon>
    </lineage>
</organism>
<keyword evidence="2" id="KW-0808">Transferase</keyword>
<keyword evidence="6" id="KW-1185">Reference proteome</keyword>
<dbReference type="Gene3D" id="3.30.420.40">
    <property type="match status" value="2"/>
</dbReference>
<dbReference type="GO" id="GO:0005975">
    <property type="term" value="P:carbohydrate metabolic process"/>
    <property type="evidence" value="ECO:0007669"/>
    <property type="project" value="InterPro"/>
</dbReference>
<dbReference type="GO" id="GO:0016301">
    <property type="term" value="F:kinase activity"/>
    <property type="evidence" value="ECO:0007669"/>
    <property type="project" value="UniProtKB-KW"/>
</dbReference>
<name>A0AAN0K7Y3_9ACTN</name>
<dbReference type="PIRSF" id="PIRSF000538">
    <property type="entry name" value="GlpK"/>
    <property type="match status" value="1"/>
</dbReference>
<accession>A0AAN0K7Y3</accession>
<dbReference type="InterPro" id="IPR043129">
    <property type="entry name" value="ATPase_NBD"/>
</dbReference>